<proteinExistence type="predicted"/>
<reference evidence="1 2" key="1">
    <citation type="journal article" date="2018" name="Sci. Adv.">
        <title>Multi-heme cytochromes provide a pathway for survival in energy-limited environments.</title>
        <authorList>
            <person name="Deng X."/>
            <person name="Dohmae N."/>
            <person name="Nealson K.H."/>
            <person name="Hashimoto K."/>
            <person name="Okamoto A."/>
        </authorList>
    </citation>
    <scope>NUCLEOTIDE SEQUENCE [LARGE SCALE GENOMIC DNA]</scope>
    <source>
        <strain evidence="1 2">IS5</strain>
    </source>
</reference>
<dbReference type="KEGG" id="dfl:DFE_2904"/>
<evidence type="ECO:0000313" key="2">
    <source>
        <dbReference type="Proteomes" id="UP000269883"/>
    </source>
</evidence>
<keyword evidence="2" id="KW-1185">Reference proteome</keyword>
<dbReference type="Proteomes" id="UP000269883">
    <property type="component" value="Chromosome"/>
</dbReference>
<name>A0A2Z6B2H3_9BACT</name>
<gene>
    <name evidence="1" type="primary">pyrD</name>
    <name evidence="1" type="ORF">DFE_2904</name>
</gene>
<organism evidence="1 2">
    <name type="scientific">Desulfovibrio ferrophilus</name>
    <dbReference type="NCBI Taxonomy" id="241368"/>
    <lineage>
        <taxon>Bacteria</taxon>
        <taxon>Pseudomonadati</taxon>
        <taxon>Thermodesulfobacteriota</taxon>
        <taxon>Desulfovibrionia</taxon>
        <taxon>Desulfovibrionales</taxon>
        <taxon>Desulfovibrionaceae</taxon>
        <taxon>Desulfovibrio</taxon>
    </lineage>
</organism>
<protein>
    <submittedName>
        <fullName evidence="1">Dihydroorotate dehydrogenase</fullName>
    </submittedName>
</protein>
<dbReference type="EMBL" id="AP017378">
    <property type="protein sequence ID" value="BBD09630.1"/>
    <property type="molecule type" value="Genomic_DNA"/>
</dbReference>
<sequence length="60" mass="6530">MQCSETAIDFGMFGAVALPINSAGSEPFATVMAWMRGFVVNDVQQIQSGKTHRVMVPQLQ</sequence>
<accession>A0A2Z6B2H3</accession>
<dbReference type="AlphaFoldDB" id="A0A2Z6B2H3"/>
<evidence type="ECO:0000313" key="1">
    <source>
        <dbReference type="EMBL" id="BBD09630.1"/>
    </source>
</evidence>